<keyword evidence="1" id="KW-0677">Repeat</keyword>
<dbReference type="InterPro" id="IPR006311">
    <property type="entry name" value="TAT_signal"/>
</dbReference>
<dbReference type="InterPro" id="IPR036873">
    <property type="entry name" value="Rhodanese-like_dom_sf"/>
</dbReference>
<dbReference type="PANTHER" id="PTHR43855:SF1">
    <property type="entry name" value="THIOSULFATE SULFURTRANSFERASE"/>
    <property type="match status" value="1"/>
</dbReference>
<dbReference type="KEGG" id="hsn:DV733_07310"/>
<feature type="domain" description="Rhodanese" evidence="3">
    <location>
        <begin position="306"/>
        <end position="355"/>
    </location>
</feature>
<evidence type="ECO:0000313" key="4">
    <source>
        <dbReference type="EMBL" id="QCC51063.1"/>
    </source>
</evidence>
<dbReference type="PROSITE" id="PS51318">
    <property type="entry name" value="TAT"/>
    <property type="match status" value="1"/>
</dbReference>
<keyword evidence="5" id="KW-1185">Reference proteome</keyword>
<feature type="domain" description="Rhodanese" evidence="3">
    <location>
        <begin position="105"/>
        <end position="209"/>
    </location>
</feature>
<evidence type="ECO:0000256" key="1">
    <source>
        <dbReference type="ARBA" id="ARBA00022737"/>
    </source>
</evidence>
<organism evidence="4 5">
    <name type="scientific">Halapricum salinum</name>
    <dbReference type="NCBI Taxonomy" id="1457250"/>
    <lineage>
        <taxon>Archaea</taxon>
        <taxon>Methanobacteriati</taxon>
        <taxon>Methanobacteriota</taxon>
        <taxon>Stenosarchaea group</taxon>
        <taxon>Halobacteria</taxon>
        <taxon>Halobacteriales</taxon>
        <taxon>Haloarculaceae</taxon>
        <taxon>Halapricum</taxon>
    </lineage>
</organism>
<dbReference type="RefSeq" id="WP_049995385.1">
    <property type="nucleotide sequence ID" value="NZ_CP031310.1"/>
</dbReference>
<reference evidence="4 5" key="1">
    <citation type="journal article" date="2019" name="Nat. Commun.">
        <title>A new type of DNA phosphorothioation-based antiviral system in archaea.</title>
        <authorList>
            <person name="Xiong L."/>
            <person name="Liu S."/>
            <person name="Chen S."/>
            <person name="Xiao Y."/>
            <person name="Zhu B."/>
            <person name="Gao Y."/>
            <person name="Zhang Y."/>
            <person name="Chen B."/>
            <person name="Luo J."/>
            <person name="Deng Z."/>
            <person name="Chen X."/>
            <person name="Wang L."/>
            <person name="Chen S."/>
        </authorList>
    </citation>
    <scope>NUCLEOTIDE SEQUENCE [LARGE SCALE GENOMIC DNA]</scope>
    <source>
        <strain evidence="4 5">CBA1105</strain>
    </source>
</reference>
<dbReference type="SUPFAM" id="SSF52821">
    <property type="entry name" value="Rhodanese/Cell cycle control phosphatase"/>
    <property type="match status" value="2"/>
</dbReference>
<dbReference type="PROSITE" id="PS51257">
    <property type="entry name" value="PROKAR_LIPOPROTEIN"/>
    <property type="match status" value="1"/>
</dbReference>
<dbReference type="GeneID" id="39847661"/>
<evidence type="ECO:0000259" key="3">
    <source>
        <dbReference type="PROSITE" id="PS50206"/>
    </source>
</evidence>
<protein>
    <submittedName>
        <fullName evidence="4">Rhodanese-like domain-containing protein</fullName>
    </submittedName>
</protein>
<sequence>MERTLDRRKFLALSSAAGVAAIAGCGGGGDGDATTDPQDTTTTSTTTTEPQQTTEPSLDRPDPTDTESALIQPATLKEWVDAGIVNTDDVYEDRAVVLRVDASNYDGGHVPGAVKWSTEDSEGPATLTETRVDGLGEAQKLVPSGSVIDEVIQSAGVGPNTVVVLSGDIPMYNARAYWTLRYWGFPRERVKVLDGGPTAYEEADKLVYETPEVPESNYPVEDFETPNYELRKGLNEMIQLVDARNAGESDASILDLRGPDQDAKIAGSVLDPPASYTDGMFTESVPWKSAGEIEDHVFGYDDVEDGDQIVTLCHSGFKGTLAFFALDGILGYDDVALYDGSWKFQWKQYNGEQDPVPNDTWRTDIEGRTEGEITATEQVSIDPELNEELTELAQLDANQVKKNDIEYMGADTGGGGFGCGS</sequence>
<dbReference type="PROSITE" id="PS50206">
    <property type="entry name" value="RHODANESE_3"/>
    <property type="match status" value="2"/>
</dbReference>
<dbReference type="Gene3D" id="3.40.250.10">
    <property type="entry name" value="Rhodanese-like domain"/>
    <property type="match status" value="2"/>
</dbReference>
<dbReference type="STRING" id="1457250.GCA_000755225_00020"/>
<accession>A0A4D6HAP2</accession>
<dbReference type="PANTHER" id="PTHR43855">
    <property type="entry name" value="THIOSULFATE SULFURTRANSFERASE"/>
    <property type="match status" value="1"/>
</dbReference>
<name>A0A4D6HAP2_9EURY</name>
<gene>
    <name evidence="4" type="ORF">DV733_07310</name>
</gene>
<evidence type="ECO:0000256" key="2">
    <source>
        <dbReference type="SAM" id="MobiDB-lite"/>
    </source>
</evidence>
<feature type="compositionally biased region" description="Low complexity" evidence="2">
    <location>
        <begin position="32"/>
        <end position="56"/>
    </location>
</feature>
<dbReference type="SMART" id="SM00450">
    <property type="entry name" value="RHOD"/>
    <property type="match status" value="2"/>
</dbReference>
<dbReference type="EMBL" id="CP031310">
    <property type="protein sequence ID" value="QCC51063.1"/>
    <property type="molecule type" value="Genomic_DNA"/>
</dbReference>
<dbReference type="AlphaFoldDB" id="A0A4D6HAP2"/>
<dbReference type="Proteomes" id="UP000296706">
    <property type="component" value="Chromosome"/>
</dbReference>
<proteinExistence type="predicted"/>
<dbReference type="InterPro" id="IPR051126">
    <property type="entry name" value="Thiosulfate_sulfurtransferase"/>
</dbReference>
<evidence type="ECO:0000313" key="5">
    <source>
        <dbReference type="Proteomes" id="UP000296706"/>
    </source>
</evidence>
<dbReference type="InterPro" id="IPR001763">
    <property type="entry name" value="Rhodanese-like_dom"/>
</dbReference>
<dbReference type="OrthoDB" id="9977at2157"/>
<feature type="region of interest" description="Disordered" evidence="2">
    <location>
        <begin position="23"/>
        <end position="67"/>
    </location>
</feature>